<reference evidence="1 2" key="1">
    <citation type="submission" date="2016-04" db="EMBL/GenBank/DDBJ databases">
        <authorList>
            <person name="Evans L.H."/>
            <person name="Alamgir A."/>
            <person name="Owens N."/>
            <person name="Weber N.D."/>
            <person name="Virtaneva K."/>
            <person name="Barbian K."/>
            <person name="Babar A."/>
            <person name="Rosenke K."/>
        </authorList>
    </citation>
    <scope>NUCLEOTIDE SEQUENCE [LARGE SCALE GENOMIC DNA]</scope>
    <source>
        <strain evidence="1 2">IFM 0406</strain>
    </source>
</reference>
<dbReference type="STRING" id="455432.AWN90_41150"/>
<name>A0A164K1L9_9NOCA</name>
<protein>
    <submittedName>
        <fullName evidence="1">Uncharacterized protein</fullName>
    </submittedName>
</protein>
<dbReference type="Proteomes" id="UP000076512">
    <property type="component" value="Unassembled WGS sequence"/>
</dbReference>
<proteinExistence type="predicted"/>
<accession>A0A164K1L9</accession>
<dbReference type="RefSeq" id="WP_067594801.1">
    <property type="nucleotide sequence ID" value="NZ_JABMCZ010000003.1"/>
</dbReference>
<dbReference type="AlphaFoldDB" id="A0A164K1L9"/>
<gene>
    <name evidence="1" type="ORF">AWN90_41150</name>
</gene>
<organism evidence="1 2">
    <name type="scientific">Nocardia terpenica</name>
    <dbReference type="NCBI Taxonomy" id="455432"/>
    <lineage>
        <taxon>Bacteria</taxon>
        <taxon>Bacillati</taxon>
        <taxon>Actinomycetota</taxon>
        <taxon>Actinomycetes</taxon>
        <taxon>Mycobacteriales</taxon>
        <taxon>Nocardiaceae</taxon>
        <taxon>Nocardia</taxon>
    </lineage>
</organism>
<comment type="caution">
    <text evidence="1">The sequence shown here is derived from an EMBL/GenBank/DDBJ whole genome shotgun (WGS) entry which is preliminary data.</text>
</comment>
<dbReference type="EMBL" id="LWGR01000013">
    <property type="protein sequence ID" value="KZM70934.1"/>
    <property type="molecule type" value="Genomic_DNA"/>
</dbReference>
<evidence type="ECO:0000313" key="2">
    <source>
        <dbReference type="Proteomes" id="UP000076512"/>
    </source>
</evidence>
<evidence type="ECO:0000313" key="1">
    <source>
        <dbReference type="EMBL" id="KZM70934.1"/>
    </source>
</evidence>
<sequence>MEIHTHRPGLYAMTYQPTTDTALLGIQFDASRSHHGWSWAASAGVHRHGMIVGWLPCSGSRCALRDRAQLHTAVILVEQTLRGLTVIGRRVRHPLRWC</sequence>
<keyword evidence="2" id="KW-1185">Reference proteome</keyword>